<dbReference type="Proteomes" id="UP000326779">
    <property type="component" value="Chromosome"/>
</dbReference>
<reference evidence="1 2" key="1">
    <citation type="submission" date="2019-10" db="EMBL/GenBank/DDBJ databases">
        <title>The completed genome of Lactobacillus harbinensis M1.</title>
        <authorList>
            <person name="Zheng Y."/>
        </authorList>
    </citation>
    <scope>NUCLEOTIDE SEQUENCE [LARGE SCALE GENOMIC DNA]</scope>
    <source>
        <strain evidence="1 2">M1</strain>
    </source>
</reference>
<gene>
    <name evidence="1" type="ORF">D1010_15485</name>
</gene>
<proteinExistence type="predicted"/>
<dbReference type="KEGG" id="lhb:D1010_15485"/>
<sequence>MIRADLQPQNVTGSGDLIDYPSTALTKQPTAGRAVWTVIYRCSLSICDKRHAVAGHIPGLAVEQELIGIHPLVCTDVIPDRPIRHRLPHERDPGRVLVKLLPASQLSAARGIDQINSLLSHPNGLDLLLGQLRACGLDPLIWPNLQPKLAALLGSSQYFR</sequence>
<dbReference type="EMBL" id="CP045143">
    <property type="protein sequence ID" value="QFR24664.1"/>
    <property type="molecule type" value="Genomic_DNA"/>
</dbReference>
<evidence type="ECO:0000313" key="1">
    <source>
        <dbReference type="EMBL" id="QFR24664.1"/>
    </source>
</evidence>
<protein>
    <submittedName>
        <fullName evidence="1">Uncharacterized protein</fullName>
    </submittedName>
</protein>
<name>A0A5P8M8N5_9LACO</name>
<organism evidence="1 2">
    <name type="scientific">Schleiferilactobacillus harbinensis</name>
    <dbReference type="NCBI Taxonomy" id="304207"/>
    <lineage>
        <taxon>Bacteria</taxon>
        <taxon>Bacillati</taxon>
        <taxon>Bacillota</taxon>
        <taxon>Bacilli</taxon>
        <taxon>Lactobacillales</taxon>
        <taxon>Lactobacillaceae</taxon>
        <taxon>Schleiferilactobacillus</taxon>
    </lineage>
</organism>
<evidence type="ECO:0000313" key="2">
    <source>
        <dbReference type="Proteomes" id="UP000326779"/>
    </source>
</evidence>
<accession>A0A5P8M8N5</accession>
<dbReference type="AlphaFoldDB" id="A0A5P8M8N5"/>